<dbReference type="Gene3D" id="3.10.180.10">
    <property type="entry name" value="2,3-Dihydroxybiphenyl 1,2-Dioxygenase, domain 1"/>
    <property type="match status" value="1"/>
</dbReference>
<proteinExistence type="predicted"/>
<dbReference type="Proteomes" id="UP001323617">
    <property type="component" value="Unassembled WGS sequence"/>
</dbReference>
<reference evidence="2 3" key="1">
    <citation type="journal article" date="2023" name="bioRxiv">
        <title>High-quality genome assemblies of four members of thePodospora anserinaspecies complex.</title>
        <authorList>
            <person name="Ament-Velasquez S.L."/>
            <person name="Vogan A.A."/>
            <person name="Wallerman O."/>
            <person name="Hartmann F."/>
            <person name="Gautier V."/>
            <person name="Silar P."/>
            <person name="Giraud T."/>
            <person name="Johannesson H."/>
        </authorList>
    </citation>
    <scope>NUCLEOTIDE SEQUENCE [LARGE SCALE GENOMIC DNA]</scope>
    <source>
        <strain evidence="2 3">CBS 124.78</strain>
    </source>
</reference>
<dbReference type="InterPro" id="IPR004360">
    <property type="entry name" value="Glyas_Fos-R_dOase_dom"/>
</dbReference>
<dbReference type="InterPro" id="IPR029068">
    <property type="entry name" value="Glyas_Bleomycin-R_OHBP_Dase"/>
</dbReference>
<gene>
    <name evidence="2" type="ORF">QC764_311590</name>
</gene>
<feature type="domain" description="Glyoxalase/fosfomycin resistance/dioxygenase" evidence="1">
    <location>
        <begin position="2"/>
        <end position="100"/>
    </location>
</feature>
<evidence type="ECO:0000313" key="2">
    <source>
        <dbReference type="EMBL" id="KAK4683041.1"/>
    </source>
</evidence>
<evidence type="ECO:0000313" key="3">
    <source>
        <dbReference type="Proteomes" id="UP001323617"/>
    </source>
</evidence>
<sequence length="152" mass="17278">MRIAHVYYTHTDLDKAREFLANFGFTVTDDRGNKVYYKGYGTEPFVYSTTKGAENEFSGAGFVVKSMADLELAAKTLPKATPVHDSDTPSGGKRITFRDPVDDFPFYLVYRKTPVEKSAYLPELKYNFPENKYRAPNGKDVSTFLYLDRGIE</sequence>
<dbReference type="GeneID" id="87967131"/>
<dbReference type="RefSeq" id="XP_062806511.1">
    <property type="nucleotide sequence ID" value="XM_062946266.1"/>
</dbReference>
<dbReference type="EMBL" id="JAFFHC010000001">
    <property type="protein sequence ID" value="KAK4683041.1"/>
    <property type="molecule type" value="Genomic_DNA"/>
</dbReference>
<dbReference type="SUPFAM" id="SSF54593">
    <property type="entry name" value="Glyoxalase/Bleomycin resistance protein/Dihydroxybiphenyl dioxygenase"/>
    <property type="match status" value="1"/>
</dbReference>
<comment type="caution">
    <text evidence="2">The sequence shown here is derived from an EMBL/GenBank/DDBJ whole genome shotgun (WGS) entry which is preliminary data.</text>
</comment>
<organism evidence="2 3">
    <name type="scientific">Podospora pseudoanserina</name>
    <dbReference type="NCBI Taxonomy" id="2609844"/>
    <lineage>
        <taxon>Eukaryota</taxon>
        <taxon>Fungi</taxon>
        <taxon>Dikarya</taxon>
        <taxon>Ascomycota</taxon>
        <taxon>Pezizomycotina</taxon>
        <taxon>Sordariomycetes</taxon>
        <taxon>Sordariomycetidae</taxon>
        <taxon>Sordariales</taxon>
        <taxon>Podosporaceae</taxon>
        <taxon>Podospora</taxon>
    </lineage>
</organism>
<accession>A0ABR0IRM8</accession>
<keyword evidence="3" id="KW-1185">Reference proteome</keyword>
<protein>
    <recommendedName>
        <fullName evidence="1">Glyoxalase/fosfomycin resistance/dioxygenase domain-containing protein</fullName>
    </recommendedName>
</protein>
<dbReference type="CDD" id="cd07267">
    <property type="entry name" value="THT_Oxygenase_N"/>
    <property type="match status" value="1"/>
</dbReference>
<dbReference type="Pfam" id="PF00903">
    <property type="entry name" value="Glyoxalase"/>
    <property type="match status" value="1"/>
</dbReference>
<name>A0ABR0IRM8_9PEZI</name>
<evidence type="ECO:0000259" key="1">
    <source>
        <dbReference type="Pfam" id="PF00903"/>
    </source>
</evidence>